<reference evidence="4" key="1">
    <citation type="journal article" date="2019" name="Int. J. Syst. Evol. Microbiol.">
        <title>The Global Catalogue of Microorganisms (GCM) 10K type strain sequencing project: providing services to taxonomists for standard genome sequencing and annotation.</title>
        <authorList>
            <consortium name="The Broad Institute Genomics Platform"/>
            <consortium name="The Broad Institute Genome Sequencing Center for Infectious Disease"/>
            <person name="Wu L."/>
            <person name="Ma J."/>
        </authorList>
    </citation>
    <scope>NUCLEOTIDE SEQUENCE [LARGE SCALE GENOMIC DNA]</scope>
    <source>
        <strain evidence="4">CGMCC 4.7132</strain>
    </source>
</reference>
<evidence type="ECO:0000313" key="4">
    <source>
        <dbReference type="Proteomes" id="UP001596004"/>
    </source>
</evidence>
<dbReference type="PANTHER" id="PTHR13789">
    <property type="entry name" value="MONOOXYGENASE"/>
    <property type="match status" value="1"/>
</dbReference>
<protein>
    <recommendedName>
        <fullName evidence="5">FAD-binding domain-containing protein</fullName>
    </recommendedName>
</protein>
<evidence type="ECO:0000256" key="1">
    <source>
        <dbReference type="ARBA" id="ARBA00023002"/>
    </source>
</evidence>
<dbReference type="RefSeq" id="WP_380842741.1">
    <property type="nucleotide sequence ID" value="NZ_JBHSFP010000015.1"/>
</dbReference>
<dbReference type="SUPFAM" id="SSF51905">
    <property type="entry name" value="FAD/NAD(P)-binding domain"/>
    <property type="match status" value="1"/>
</dbReference>
<evidence type="ECO:0000256" key="2">
    <source>
        <dbReference type="ARBA" id="ARBA00023033"/>
    </source>
</evidence>
<accession>A0ABV9CJG2</accession>
<dbReference type="InterPro" id="IPR050493">
    <property type="entry name" value="FAD-dep_Monooxygenase_BioMet"/>
</dbReference>
<dbReference type="Gene3D" id="3.50.50.60">
    <property type="entry name" value="FAD/NAD(P)-binding domain"/>
    <property type="match status" value="1"/>
</dbReference>
<evidence type="ECO:0000313" key="3">
    <source>
        <dbReference type="EMBL" id="MFC4533351.1"/>
    </source>
</evidence>
<sequence>MAAAAVPMTELRYHNHRGDLILRESRSRAAGYDWPQLSIHRGALQMLLVEAVRARLGGRCLRPGSRVTGFAETPGSGLRLDMVRDGVPASVRADILVGADGIRSTVRRAMYDESG</sequence>
<keyword evidence="2" id="KW-0503">Monooxygenase</keyword>
<keyword evidence="4" id="KW-1185">Reference proteome</keyword>
<comment type="caution">
    <text evidence="3">The sequence shown here is derived from an EMBL/GenBank/DDBJ whole genome shotgun (WGS) entry which is preliminary data.</text>
</comment>
<organism evidence="3 4">
    <name type="scientific">Sphaerisporangium dianthi</name>
    <dbReference type="NCBI Taxonomy" id="1436120"/>
    <lineage>
        <taxon>Bacteria</taxon>
        <taxon>Bacillati</taxon>
        <taxon>Actinomycetota</taxon>
        <taxon>Actinomycetes</taxon>
        <taxon>Streptosporangiales</taxon>
        <taxon>Streptosporangiaceae</taxon>
        <taxon>Sphaerisporangium</taxon>
    </lineage>
</organism>
<evidence type="ECO:0008006" key="5">
    <source>
        <dbReference type="Google" id="ProtNLM"/>
    </source>
</evidence>
<dbReference type="Proteomes" id="UP001596004">
    <property type="component" value="Unassembled WGS sequence"/>
</dbReference>
<dbReference type="PANTHER" id="PTHR13789:SF268">
    <property type="entry name" value="5-METHYLPHENAZINE-1-CARBOXYLATE 1-MONOOXYGENASE"/>
    <property type="match status" value="1"/>
</dbReference>
<gene>
    <name evidence="3" type="ORF">ACFO60_21465</name>
</gene>
<keyword evidence="1" id="KW-0560">Oxidoreductase</keyword>
<dbReference type="EMBL" id="JBHSFP010000015">
    <property type="protein sequence ID" value="MFC4533351.1"/>
    <property type="molecule type" value="Genomic_DNA"/>
</dbReference>
<dbReference type="Gene3D" id="3.30.9.30">
    <property type="match status" value="1"/>
</dbReference>
<name>A0ABV9CJG2_9ACTN</name>
<dbReference type="InterPro" id="IPR036188">
    <property type="entry name" value="FAD/NAD-bd_sf"/>
</dbReference>
<proteinExistence type="predicted"/>